<sequence>MNVLVVKLSLIVLIVHLSAFISFSQEIERFIPPSVEAATLGKYANWKFTKNTGALEKSISIYDVSVGDINIPITLDYVSGNGVKTDESATWVGLGWRLSVGGAVIRNVVGEDDFTPSGFKNMKVPTVEEIYNPNSGFQSFPQDALHHERDSEPDIFSYILPNKSGQFIFENQGLPLHLESSPLKIIYRDSFHDFEIIDDNGDHYIFSDVEFVSKTVNSEGSSPVGDTKHADITWYLTKIISCDKVDTIYFNYSDDSSTIIDVNYSFFQTYGPDFESSYEQLSSIDMTQHLTSYVPLYLESVEYKNTKIRFNSLQDRLDGGGKRLTSIEVLKKTNQISDYTLLRKIDFETSYFYSTIQNPPLTNSEQNKYRLKLDSIRFFKGDGDFDNSYQFEYSSVMLPPKGSFAQDDYGFYNGAITNPTLLRQKQMITYGSGIITVGNADRSVKSDFLEAGILKKITYPTKGYSLFEYAPNRLYRSSTELVQSGFSCFASGINTTHTYTFVAENYSNTRVHFSLRKIGDLTGLTDRPHVIIKNLTTNTVLFTVRAEANVDVDYETAIYFEEGHVYEMYAVIPTTNPATLAYAGANINFYQEQVVDVLNNGYGLRVEKILNYDCTDNFLDFKAFKYGVSENGIGIVISDLFQSFPFERVQKFMHGVILSTPGNTPGCRTVSKTVRLFYDSSLYPLTYYQGSPLLYQEIAEYHFAGTTSALSNGKMIKTYKVEQDASLPVVDGYLSTIFQLPVKWKNSKLISESYFKESNGTYYLNRRINSEYVDVEGINGRGLKLGYRYIRSGCYFNPLPLSDFYFFDYPIYNGIRLLSKQDEFIYDAAGVNPILTKTSEYYYNSNFQTNRIVQMQSDGKEKITEINFTVDKLQQDPSNVIVQEMFGKNMLNSIFETQSFLGGELINRTKTNYTNYTMNLYAPERVEELDISNNRWVTLIDYSSYNKRKQPQSYIINGVNTVVLWGYSDQYPVAKIENATYAEVLLALGGGSVATNKINALNSTDVSDETIKNTIDLLRNNTGMQKAQISSYTYRPLVGMTSMTDPRGITEYYEYDGFQRLKDVLDFEDNVLKNYRYHYRP</sequence>
<protein>
    <recommendedName>
        <fullName evidence="3">RHS repeat protein</fullName>
    </recommendedName>
</protein>
<comment type="caution">
    <text evidence="1">The sequence shown here is derived from an EMBL/GenBank/DDBJ whole genome shotgun (WGS) entry which is preliminary data.</text>
</comment>
<dbReference type="Proteomes" id="UP000309872">
    <property type="component" value="Unassembled WGS sequence"/>
</dbReference>
<accession>A0A4U0GP92</accession>
<dbReference type="OrthoDB" id="680656at2"/>
<dbReference type="AlphaFoldDB" id="A0A4U0GP92"/>
<organism evidence="1 2">
    <name type="scientific">Sphingobacterium alkalisoli</name>
    <dbReference type="NCBI Taxonomy" id="1874115"/>
    <lineage>
        <taxon>Bacteria</taxon>
        <taxon>Pseudomonadati</taxon>
        <taxon>Bacteroidota</taxon>
        <taxon>Sphingobacteriia</taxon>
        <taxon>Sphingobacteriales</taxon>
        <taxon>Sphingobacteriaceae</taxon>
        <taxon>Sphingobacterium</taxon>
    </lineage>
</organism>
<evidence type="ECO:0000313" key="1">
    <source>
        <dbReference type="EMBL" id="TJY60710.1"/>
    </source>
</evidence>
<name>A0A4U0GP92_9SPHI</name>
<proteinExistence type="predicted"/>
<keyword evidence="2" id="KW-1185">Reference proteome</keyword>
<dbReference type="RefSeq" id="WP_136823029.1">
    <property type="nucleotide sequence ID" value="NZ_BMJX01000011.1"/>
</dbReference>
<gene>
    <name evidence="1" type="ORF">FAZ19_22495</name>
</gene>
<reference evidence="1 2" key="1">
    <citation type="submission" date="2019-04" db="EMBL/GenBank/DDBJ databases">
        <title>Sphingobacterium olei sp. nov., isolated from oil-contaminated soil.</title>
        <authorList>
            <person name="Liu B."/>
        </authorList>
    </citation>
    <scope>NUCLEOTIDE SEQUENCE [LARGE SCALE GENOMIC DNA]</scope>
    <source>
        <strain evidence="1 2">Y3L14</strain>
    </source>
</reference>
<evidence type="ECO:0008006" key="3">
    <source>
        <dbReference type="Google" id="ProtNLM"/>
    </source>
</evidence>
<dbReference type="EMBL" id="SUKA01000011">
    <property type="protein sequence ID" value="TJY60710.1"/>
    <property type="molecule type" value="Genomic_DNA"/>
</dbReference>
<evidence type="ECO:0000313" key="2">
    <source>
        <dbReference type="Proteomes" id="UP000309872"/>
    </source>
</evidence>